<dbReference type="AlphaFoldDB" id="A0A2P2PCQ2"/>
<protein>
    <submittedName>
        <fullName evidence="2">Uncharacterized protein</fullName>
    </submittedName>
</protein>
<feature type="transmembrane region" description="Helical" evidence="1">
    <location>
        <begin position="20"/>
        <end position="38"/>
    </location>
</feature>
<proteinExistence type="predicted"/>
<keyword evidence="1" id="KW-0472">Membrane</keyword>
<name>A0A2P2PCQ2_RHIMU</name>
<keyword evidence="1" id="KW-1133">Transmembrane helix</keyword>
<evidence type="ECO:0000313" key="2">
    <source>
        <dbReference type="EMBL" id="MBX52528.1"/>
    </source>
</evidence>
<organism evidence="2">
    <name type="scientific">Rhizophora mucronata</name>
    <name type="common">Asiatic mangrove</name>
    <dbReference type="NCBI Taxonomy" id="61149"/>
    <lineage>
        <taxon>Eukaryota</taxon>
        <taxon>Viridiplantae</taxon>
        <taxon>Streptophyta</taxon>
        <taxon>Embryophyta</taxon>
        <taxon>Tracheophyta</taxon>
        <taxon>Spermatophyta</taxon>
        <taxon>Magnoliopsida</taxon>
        <taxon>eudicotyledons</taxon>
        <taxon>Gunneridae</taxon>
        <taxon>Pentapetalae</taxon>
        <taxon>rosids</taxon>
        <taxon>fabids</taxon>
        <taxon>Malpighiales</taxon>
        <taxon>Rhizophoraceae</taxon>
        <taxon>Rhizophora</taxon>
    </lineage>
</organism>
<keyword evidence="1" id="KW-0812">Transmembrane</keyword>
<evidence type="ECO:0000256" key="1">
    <source>
        <dbReference type="SAM" id="Phobius"/>
    </source>
</evidence>
<reference evidence="2" key="1">
    <citation type="submission" date="2018-02" db="EMBL/GenBank/DDBJ databases">
        <title>Rhizophora mucronata_Transcriptome.</title>
        <authorList>
            <person name="Meera S.P."/>
            <person name="Sreeshan A."/>
            <person name="Augustine A."/>
        </authorList>
    </citation>
    <scope>NUCLEOTIDE SEQUENCE</scope>
    <source>
        <tissue evidence="2">Leaf</tissue>
    </source>
</reference>
<sequence>MKAWRLLWTFFSEQMKHKLWTSSLSFLLSFPLVMFLSLC</sequence>
<accession>A0A2P2PCQ2</accession>
<dbReference type="EMBL" id="GGEC01072044">
    <property type="protein sequence ID" value="MBX52528.1"/>
    <property type="molecule type" value="Transcribed_RNA"/>
</dbReference>